<evidence type="ECO:0000256" key="6">
    <source>
        <dbReference type="ARBA" id="ARBA00023136"/>
    </source>
</evidence>
<dbReference type="GO" id="GO:0008528">
    <property type="term" value="F:G protein-coupled peptide receptor activity"/>
    <property type="evidence" value="ECO:0007669"/>
    <property type="project" value="TreeGrafter"/>
</dbReference>
<evidence type="ECO:0000313" key="12">
    <source>
        <dbReference type="EMBL" id="CAF3592467.1"/>
    </source>
</evidence>
<sequence length="321" mass="37330">MSSIVQIAIELSFWSPVVLFSIGIPSAFFNTIIFVGIKTFRQSPSVYYVIGQSLSDLIVLLVLLIENISSISVSTSSMTCKLMLFFSQLTVPCAMSFLCLSAFDRWACTSRSARIRQLSSNNVARRLFPIPFLFWSLIDIPYLIFCDLIPPTFDCYFTNDIFGEIAIYFLAPIFSVLLPLFVLITFSILTYRNIHHHLIRNHLSMWEQQMTRMIIIQTLLSIFCTLPQFIFVIYSIVTLNKRAMRSFYQISIELLINQCTIFIMGINFISSFYIFFLFSPRLRLTTKKYMKNLWNLKNNQIIPVNITQIVRRKTAIQTHQR</sequence>
<evidence type="ECO:0000313" key="13">
    <source>
        <dbReference type="Proteomes" id="UP000663891"/>
    </source>
</evidence>
<dbReference type="CDD" id="cd00637">
    <property type="entry name" value="7tm_classA_rhodopsin-like"/>
    <property type="match status" value="1"/>
</dbReference>
<dbReference type="OrthoDB" id="9990791at2759"/>
<dbReference type="InterPro" id="IPR000276">
    <property type="entry name" value="GPCR_Rhodpsn"/>
</dbReference>
<feature type="transmembrane region" description="Helical" evidence="9">
    <location>
        <begin position="254"/>
        <end position="278"/>
    </location>
</feature>
<accession>A0A814TV05</accession>
<feature type="transmembrane region" description="Helical" evidence="9">
    <location>
        <begin position="12"/>
        <end position="34"/>
    </location>
</feature>
<dbReference type="PANTHER" id="PTHR24230">
    <property type="entry name" value="G-PROTEIN COUPLED RECEPTOR"/>
    <property type="match status" value="1"/>
</dbReference>
<evidence type="ECO:0000256" key="1">
    <source>
        <dbReference type="ARBA" id="ARBA00004651"/>
    </source>
</evidence>
<evidence type="ECO:0000313" key="11">
    <source>
        <dbReference type="EMBL" id="CAF1166311.1"/>
    </source>
</evidence>
<organism evidence="11 13">
    <name type="scientific">Adineta steineri</name>
    <dbReference type="NCBI Taxonomy" id="433720"/>
    <lineage>
        <taxon>Eukaryota</taxon>
        <taxon>Metazoa</taxon>
        <taxon>Spiralia</taxon>
        <taxon>Gnathifera</taxon>
        <taxon>Rotifera</taxon>
        <taxon>Eurotatoria</taxon>
        <taxon>Bdelloidea</taxon>
        <taxon>Adinetida</taxon>
        <taxon>Adinetidae</taxon>
        <taxon>Adineta</taxon>
    </lineage>
</organism>
<dbReference type="Pfam" id="PF00001">
    <property type="entry name" value="7tm_1"/>
    <property type="match status" value="1"/>
</dbReference>
<keyword evidence="2" id="KW-1003">Cell membrane</keyword>
<evidence type="ECO:0000256" key="2">
    <source>
        <dbReference type="ARBA" id="ARBA00022475"/>
    </source>
</evidence>
<dbReference type="EMBL" id="CAJOAY010000225">
    <property type="protein sequence ID" value="CAF3592467.1"/>
    <property type="molecule type" value="Genomic_DNA"/>
</dbReference>
<name>A0A814TV05_9BILA</name>
<dbReference type="AlphaFoldDB" id="A0A814TV05"/>
<proteinExistence type="predicted"/>
<dbReference type="Proteomes" id="UP000663881">
    <property type="component" value="Unassembled WGS sequence"/>
</dbReference>
<evidence type="ECO:0000256" key="4">
    <source>
        <dbReference type="ARBA" id="ARBA00022989"/>
    </source>
</evidence>
<evidence type="ECO:0000256" key="3">
    <source>
        <dbReference type="ARBA" id="ARBA00022692"/>
    </source>
</evidence>
<dbReference type="PANTHER" id="PTHR24230:SF75">
    <property type="entry name" value="RELAXIN FAMILY PEPTIDE RECEPTOR 3"/>
    <property type="match status" value="1"/>
</dbReference>
<dbReference type="GO" id="GO:0007218">
    <property type="term" value="P:neuropeptide signaling pathway"/>
    <property type="evidence" value="ECO:0007669"/>
    <property type="project" value="TreeGrafter"/>
</dbReference>
<keyword evidence="7" id="KW-0675">Receptor</keyword>
<evidence type="ECO:0000256" key="8">
    <source>
        <dbReference type="ARBA" id="ARBA00023224"/>
    </source>
</evidence>
<dbReference type="PROSITE" id="PS50262">
    <property type="entry name" value="G_PROTEIN_RECEP_F1_2"/>
    <property type="match status" value="1"/>
</dbReference>
<feature type="transmembrane region" description="Helical" evidence="9">
    <location>
        <begin position="127"/>
        <end position="145"/>
    </location>
</feature>
<feature type="transmembrane region" description="Helical" evidence="9">
    <location>
        <begin position="46"/>
        <end position="65"/>
    </location>
</feature>
<keyword evidence="3 9" id="KW-0812">Transmembrane</keyword>
<dbReference type="Proteomes" id="UP000663891">
    <property type="component" value="Unassembled WGS sequence"/>
</dbReference>
<dbReference type="GO" id="GO:0005886">
    <property type="term" value="C:plasma membrane"/>
    <property type="evidence" value="ECO:0007669"/>
    <property type="project" value="UniProtKB-SubCell"/>
</dbReference>
<keyword evidence="5" id="KW-0297">G-protein coupled receptor</keyword>
<evidence type="ECO:0000256" key="9">
    <source>
        <dbReference type="SAM" id="Phobius"/>
    </source>
</evidence>
<keyword evidence="6 9" id="KW-0472">Membrane</keyword>
<comment type="caution">
    <text evidence="11">The sequence shown here is derived from an EMBL/GenBank/DDBJ whole genome shotgun (WGS) entry which is preliminary data.</text>
</comment>
<evidence type="ECO:0000256" key="5">
    <source>
        <dbReference type="ARBA" id="ARBA00023040"/>
    </source>
</evidence>
<evidence type="ECO:0000256" key="7">
    <source>
        <dbReference type="ARBA" id="ARBA00023170"/>
    </source>
</evidence>
<dbReference type="SUPFAM" id="SSF81321">
    <property type="entry name" value="Family A G protein-coupled receptor-like"/>
    <property type="match status" value="1"/>
</dbReference>
<dbReference type="Gene3D" id="1.20.1070.10">
    <property type="entry name" value="Rhodopsin 7-helix transmembrane proteins"/>
    <property type="match status" value="1"/>
</dbReference>
<evidence type="ECO:0000259" key="10">
    <source>
        <dbReference type="PROSITE" id="PS50262"/>
    </source>
</evidence>
<feature type="transmembrane region" description="Helical" evidence="9">
    <location>
        <begin position="212"/>
        <end position="234"/>
    </location>
</feature>
<feature type="transmembrane region" description="Helical" evidence="9">
    <location>
        <begin position="85"/>
        <end position="106"/>
    </location>
</feature>
<gene>
    <name evidence="12" type="ORF">OKA104_LOCUS6185</name>
    <name evidence="11" type="ORF">VCS650_LOCUS23656</name>
</gene>
<dbReference type="InterPro" id="IPR017452">
    <property type="entry name" value="GPCR_Rhodpsn_7TM"/>
</dbReference>
<reference evidence="11" key="1">
    <citation type="submission" date="2021-02" db="EMBL/GenBank/DDBJ databases">
        <authorList>
            <person name="Nowell W R."/>
        </authorList>
    </citation>
    <scope>NUCLEOTIDE SEQUENCE</scope>
</reference>
<keyword evidence="4 9" id="KW-1133">Transmembrane helix</keyword>
<dbReference type="EMBL" id="CAJNON010000281">
    <property type="protein sequence ID" value="CAF1166311.1"/>
    <property type="molecule type" value="Genomic_DNA"/>
</dbReference>
<feature type="domain" description="G-protein coupled receptors family 1 profile" evidence="10">
    <location>
        <begin position="26"/>
        <end position="275"/>
    </location>
</feature>
<feature type="transmembrane region" description="Helical" evidence="9">
    <location>
        <begin position="165"/>
        <end position="191"/>
    </location>
</feature>
<protein>
    <recommendedName>
        <fullName evidence="10">G-protein coupled receptors family 1 profile domain-containing protein</fullName>
    </recommendedName>
</protein>
<comment type="subcellular location">
    <subcellularLocation>
        <location evidence="1">Cell membrane</location>
        <topology evidence="1">Multi-pass membrane protein</topology>
    </subcellularLocation>
</comment>
<keyword evidence="8" id="KW-0807">Transducer</keyword>